<keyword evidence="1" id="KW-0812">Transmembrane</keyword>
<evidence type="ECO:0000313" key="3">
    <source>
        <dbReference type="Proteomes" id="UP000292564"/>
    </source>
</evidence>
<dbReference type="Proteomes" id="UP000292564">
    <property type="component" value="Unassembled WGS sequence"/>
</dbReference>
<feature type="transmembrane region" description="Helical" evidence="1">
    <location>
        <begin position="48"/>
        <end position="69"/>
    </location>
</feature>
<gene>
    <name evidence="2" type="ORF">EV385_5468</name>
</gene>
<comment type="caution">
    <text evidence="2">The sequence shown here is derived from an EMBL/GenBank/DDBJ whole genome shotgun (WGS) entry which is preliminary data.</text>
</comment>
<sequence length="118" mass="12600">MSTVVDDRSATMHRSDLIPVRHGDRELGAYHLASEKITFVPAVDVTRIAMASITAATVTAVAVATAAAVRRRPAIGAVTMGPGGWVSLKGTGLPPLRDGGHRPWWARLLRAHRLVARC</sequence>
<dbReference type="AlphaFoldDB" id="A0A4Q7ZSS8"/>
<accession>A0A4Q7ZSS8</accession>
<name>A0A4Q7ZSS8_9ACTN</name>
<keyword evidence="1" id="KW-0472">Membrane</keyword>
<protein>
    <submittedName>
        <fullName evidence="2">Uncharacterized protein</fullName>
    </submittedName>
</protein>
<dbReference type="RefSeq" id="WP_130512017.1">
    <property type="nucleotide sequence ID" value="NZ_SHKY01000001.1"/>
</dbReference>
<evidence type="ECO:0000256" key="1">
    <source>
        <dbReference type="SAM" id="Phobius"/>
    </source>
</evidence>
<keyword evidence="1" id="KW-1133">Transmembrane helix</keyword>
<evidence type="ECO:0000313" key="2">
    <source>
        <dbReference type="EMBL" id="RZU53539.1"/>
    </source>
</evidence>
<dbReference type="OrthoDB" id="3403335at2"/>
<dbReference type="EMBL" id="SHKY01000001">
    <property type="protein sequence ID" value="RZU53539.1"/>
    <property type="molecule type" value="Genomic_DNA"/>
</dbReference>
<keyword evidence="3" id="KW-1185">Reference proteome</keyword>
<organism evidence="2 3">
    <name type="scientific">Krasilnikovia cinnamomea</name>
    <dbReference type="NCBI Taxonomy" id="349313"/>
    <lineage>
        <taxon>Bacteria</taxon>
        <taxon>Bacillati</taxon>
        <taxon>Actinomycetota</taxon>
        <taxon>Actinomycetes</taxon>
        <taxon>Micromonosporales</taxon>
        <taxon>Micromonosporaceae</taxon>
        <taxon>Krasilnikovia</taxon>
    </lineage>
</organism>
<reference evidence="2 3" key="1">
    <citation type="submission" date="2019-02" db="EMBL/GenBank/DDBJ databases">
        <title>Sequencing the genomes of 1000 actinobacteria strains.</title>
        <authorList>
            <person name="Klenk H.-P."/>
        </authorList>
    </citation>
    <scope>NUCLEOTIDE SEQUENCE [LARGE SCALE GENOMIC DNA]</scope>
    <source>
        <strain evidence="2 3">DSM 45162</strain>
    </source>
</reference>
<proteinExistence type="predicted"/>